<comment type="caution">
    <text evidence="1">The sequence shown here is derived from an EMBL/GenBank/DDBJ whole genome shotgun (WGS) entry which is preliminary data.</text>
</comment>
<gene>
    <name evidence="1" type="ORF">D1B32_11540</name>
</gene>
<dbReference type="Proteomes" id="UP000285456">
    <property type="component" value="Unassembled WGS sequence"/>
</dbReference>
<reference evidence="1 2" key="1">
    <citation type="journal article" date="2007" name="Int. J. Syst. Evol. Microbiol.">
        <title>Oceanobacillus profundus sp. nov., isolated from a deep-sea sediment core.</title>
        <authorList>
            <person name="Kim Y.G."/>
            <person name="Choi D.H."/>
            <person name="Hyun S."/>
            <person name="Cho B.C."/>
        </authorList>
    </citation>
    <scope>NUCLEOTIDE SEQUENCE [LARGE SCALE GENOMIC DNA]</scope>
    <source>
        <strain evidence="1 2">DSM 18246</strain>
    </source>
</reference>
<dbReference type="AlphaFoldDB" id="A0A417YGH2"/>
<name>A0A417YGH2_9BACI</name>
<sequence length="86" mass="9898">MSGNEKEENKLGEALVLREENVSGKVLFESDADLQRAKNWIEAPPTLDDFRRLSNLKGKLAMFNKNYNKEEGIIRFEPKRDKGSRS</sequence>
<evidence type="ECO:0000313" key="2">
    <source>
        <dbReference type="Proteomes" id="UP000285456"/>
    </source>
</evidence>
<protein>
    <submittedName>
        <fullName evidence="1">Uncharacterized protein</fullName>
    </submittedName>
</protein>
<organism evidence="1 2">
    <name type="scientific">Oceanobacillus profundus</name>
    <dbReference type="NCBI Taxonomy" id="372463"/>
    <lineage>
        <taxon>Bacteria</taxon>
        <taxon>Bacillati</taxon>
        <taxon>Bacillota</taxon>
        <taxon>Bacilli</taxon>
        <taxon>Bacillales</taxon>
        <taxon>Bacillaceae</taxon>
        <taxon>Oceanobacillus</taxon>
    </lineage>
</organism>
<dbReference type="EMBL" id="QWEH01000007">
    <property type="protein sequence ID" value="RHW31864.1"/>
    <property type="molecule type" value="Genomic_DNA"/>
</dbReference>
<accession>A0A417YGH2</accession>
<proteinExistence type="predicted"/>
<keyword evidence="2" id="KW-1185">Reference proteome</keyword>
<evidence type="ECO:0000313" key="1">
    <source>
        <dbReference type="EMBL" id="RHW31864.1"/>
    </source>
</evidence>